<dbReference type="InterPro" id="IPR050794">
    <property type="entry name" value="CPA2_transporter"/>
</dbReference>
<keyword evidence="2" id="KW-0813">Transport</keyword>
<accession>A0A1F6GS69</accession>
<dbReference type="InterPro" id="IPR006153">
    <property type="entry name" value="Cation/H_exchanger_TM"/>
</dbReference>
<evidence type="ECO:0000256" key="4">
    <source>
        <dbReference type="ARBA" id="ARBA00022989"/>
    </source>
</evidence>
<evidence type="ECO:0000256" key="2">
    <source>
        <dbReference type="ARBA" id="ARBA00022448"/>
    </source>
</evidence>
<sequence length="698" mass="74600">MPHLEFSALTLLLTQIGVILLATRSLGLAVRWIGQPLVIAEVLAGILLGPSLLGLVWPGVLESLFPAASMSLLKMFAQLGLVLFMFLVGLELDPKLLKGHTRSSIAISHTSIVTPFALGSLAGWFLYDRYSSPEVSPVSFILFFGISLSVTAFPVLARILSERHLLSTPLGAVTLACAAVDDVTAWCLLAFVVSVARAHALSEAIWTTGLALGFILIMLYGVRPLFARVANRIGSAEALTQTVVSAILLLLLASACTTELIGIHALFGAFMFGAILPKTGRMAETLAGKIETVTVILLLPLFFAFSGLRTQIGLLSAPQEWVVTLGIILIASLGKFGGSLLAARLTGFGWREGSALGILMNTRGLMELIVLNIALDLGIISSTLFTMLVIMALVTTFATTPLLHWVYPDQRFARQQPLEPELKAKESLLICISDSASGPALARIAKALTGTKKTATRLFALHLWNPSNRPSTELLRNEPEQISKPLVSLVEEAKALDLPIQTMSYQSTEPALDICHTAKAQQASLVLLGSHKPLLLEGKLGGVVSEVIRKCGSPVAVLMDRGLARIERVLIAYAGGPEDLAALKIARQIATSPGAQLTLLHVVPPGKMEQTGKGRIQAEEVFPDVELSSKILRTLVVESTSPPDAVLEEVAKGYDLIILGVTANWGLGAGKISLRRQRVLEESPVSVLVVHPAMKAET</sequence>
<dbReference type="PANTHER" id="PTHR32468">
    <property type="entry name" value="CATION/H + ANTIPORTER"/>
    <property type="match status" value="1"/>
</dbReference>
<dbReference type="InterPro" id="IPR038770">
    <property type="entry name" value="Na+/solute_symporter_sf"/>
</dbReference>
<protein>
    <submittedName>
        <fullName evidence="10">Potassium transporter</fullName>
    </submittedName>
</protein>
<dbReference type="Proteomes" id="UP000177583">
    <property type="component" value="Unassembled WGS sequence"/>
</dbReference>
<feature type="transmembrane region" description="Helical" evidence="7">
    <location>
        <begin position="38"/>
        <end position="60"/>
    </location>
</feature>
<dbReference type="EMBL" id="MFNF01000040">
    <property type="protein sequence ID" value="OGH01017.1"/>
    <property type="molecule type" value="Genomic_DNA"/>
</dbReference>
<name>A0A1F6GS69_9PROT</name>
<dbReference type="GO" id="GO:1902600">
    <property type="term" value="P:proton transmembrane transport"/>
    <property type="evidence" value="ECO:0007669"/>
    <property type="project" value="InterPro"/>
</dbReference>
<dbReference type="Pfam" id="PF00999">
    <property type="entry name" value="Na_H_Exchanger"/>
    <property type="match status" value="1"/>
</dbReference>
<dbReference type="Gene3D" id="1.20.1530.20">
    <property type="match status" value="1"/>
</dbReference>
<evidence type="ECO:0000259" key="9">
    <source>
        <dbReference type="Pfam" id="PF00999"/>
    </source>
</evidence>
<dbReference type="Gene3D" id="3.40.50.12370">
    <property type="match status" value="1"/>
</dbReference>
<feature type="transmembrane region" description="Helical" evidence="7">
    <location>
        <begin position="72"/>
        <end position="92"/>
    </location>
</feature>
<feature type="transmembrane region" description="Helical" evidence="7">
    <location>
        <begin position="364"/>
        <end position="381"/>
    </location>
</feature>
<evidence type="ECO:0000256" key="3">
    <source>
        <dbReference type="ARBA" id="ARBA00022692"/>
    </source>
</evidence>
<feature type="transmembrane region" description="Helical" evidence="7">
    <location>
        <begin position="261"/>
        <end position="278"/>
    </location>
</feature>
<keyword evidence="5" id="KW-0406">Ion transport</keyword>
<feature type="transmembrane region" description="Helical" evidence="7">
    <location>
        <begin position="104"/>
        <end position="127"/>
    </location>
</feature>
<keyword evidence="4 7" id="KW-1133">Transmembrane helix</keyword>
<feature type="domain" description="UspA" evidence="8">
    <location>
        <begin position="567"/>
        <end position="691"/>
    </location>
</feature>
<evidence type="ECO:0000256" key="7">
    <source>
        <dbReference type="SAM" id="Phobius"/>
    </source>
</evidence>
<evidence type="ECO:0000256" key="5">
    <source>
        <dbReference type="ARBA" id="ARBA00023065"/>
    </source>
</evidence>
<comment type="subcellular location">
    <subcellularLocation>
        <location evidence="1">Membrane</location>
        <topology evidence="1">Multi-pass membrane protein</topology>
    </subcellularLocation>
</comment>
<keyword evidence="6 7" id="KW-0472">Membrane</keyword>
<dbReference type="AlphaFoldDB" id="A0A1F6GS69"/>
<evidence type="ECO:0000256" key="6">
    <source>
        <dbReference type="ARBA" id="ARBA00023136"/>
    </source>
</evidence>
<feature type="domain" description="UspA" evidence="8">
    <location>
        <begin position="428"/>
        <end position="557"/>
    </location>
</feature>
<feature type="transmembrane region" description="Helical" evidence="7">
    <location>
        <begin position="238"/>
        <end position="255"/>
    </location>
</feature>
<feature type="domain" description="Cation/H+ exchanger transmembrane" evidence="9">
    <location>
        <begin position="25"/>
        <end position="404"/>
    </location>
</feature>
<evidence type="ECO:0000259" key="8">
    <source>
        <dbReference type="Pfam" id="PF00582"/>
    </source>
</evidence>
<proteinExistence type="predicted"/>
<gene>
    <name evidence="10" type="ORF">A2557_00250</name>
</gene>
<feature type="transmembrane region" description="Helical" evidence="7">
    <location>
        <begin position="290"/>
        <end position="309"/>
    </location>
</feature>
<dbReference type="GO" id="GO:0015297">
    <property type="term" value="F:antiporter activity"/>
    <property type="evidence" value="ECO:0007669"/>
    <property type="project" value="InterPro"/>
</dbReference>
<organism evidence="10 11">
    <name type="scientific">Candidatus Lambdaproteobacteria bacterium RIFOXYD2_FULL_56_26</name>
    <dbReference type="NCBI Taxonomy" id="1817773"/>
    <lineage>
        <taxon>Bacteria</taxon>
        <taxon>Pseudomonadati</taxon>
        <taxon>Pseudomonadota</taxon>
        <taxon>Candidatus Lambdaproteobacteria</taxon>
    </lineage>
</organism>
<evidence type="ECO:0000256" key="1">
    <source>
        <dbReference type="ARBA" id="ARBA00004141"/>
    </source>
</evidence>
<keyword evidence="3 7" id="KW-0812">Transmembrane</keyword>
<dbReference type="SUPFAM" id="SSF52402">
    <property type="entry name" value="Adenine nucleotide alpha hydrolases-like"/>
    <property type="match status" value="2"/>
</dbReference>
<dbReference type="PANTHER" id="PTHR32468:SF0">
    <property type="entry name" value="K(+)_H(+) ANTIPORTER 1"/>
    <property type="match status" value="1"/>
</dbReference>
<feature type="transmembrane region" description="Helical" evidence="7">
    <location>
        <begin position="205"/>
        <end position="226"/>
    </location>
</feature>
<feature type="transmembrane region" description="Helical" evidence="7">
    <location>
        <begin position="172"/>
        <end position="193"/>
    </location>
</feature>
<comment type="caution">
    <text evidence="10">The sequence shown here is derived from an EMBL/GenBank/DDBJ whole genome shotgun (WGS) entry which is preliminary data.</text>
</comment>
<dbReference type="Pfam" id="PF00582">
    <property type="entry name" value="Usp"/>
    <property type="match status" value="2"/>
</dbReference>
<reference evidence="10 11" key="1">
    <citation type="journal article" date="2016" name="Nat. Commun.">
        <title>Thousands of microbial genomes shed light on interconnected biogeochemical processes in an aquifer system.</title>
        <authorList>
            <person name="Anantharaman K."/>
            <person name="Brown C.T."/>
            <person name="Hug L.A."/>
            <person name="Sharon I."/>
            <person name="Castelle C.J."/>
            <person name="Probst A.J."/>
            <person name="Thomas B.C."/>
            <person name="Singh A."/>
            <person name="Wilkins M.J."/>
            <person name="Karaoz U."/>
            <person name="Brodie E.L."/>
            <person name="Williams K.H."/>
            <person name="Hubbard S.S."/>
            <person name="Banfield J.F."/>
        </authorList>
    </citation>
    <scope>NUCLEOTIDE SEQUENCE [LARGE SCALE GENOMIC DNA]</scope>
</reference>
<dbReference type="GO" id="GO:0016020">
    <property type="term" value="C:membrane"/>
    <property type="evidence" value="ECO:0007669"/>
    <property type="project" value="UniProtKB-SubCell"/>
</dbReference>
<feature type="transmembrane region" description="Helical" evidence="7">
    <location>
        <begin position="6"/>
        <end position="26"/>
    </location>
</feature>
<feature type="transmembrane region" description="Helical" evidence="7">
    <location>
        <begin position="139"/>
        <end position="160"/>
    </location>
</feature>
<evidence type="ECO:0000313" key="10">
    <source>
        <dbReference type="EMBL" id="OGH01017.1"/>
    </source>
</evidence>
<dbReference type="InterPro" id="IPR006016">
    <property type="entry name" value="UspA"/>
</dbReference>
<dbReference type="CDD" id="cd00293">
    <property type="entry name" value="USP-like"/>
    <property type="match status" value="2"/>
</dbReference>
<feature type="transmembrane region" description="Helical" evidence="7">
    <location>
        <begin position="321"/>
        <end position="343"/>
    </location>
</feature>
<evidence type="ECO:0000313" key="11">
    <source>
        <dbReference type="Proteomes" id="UP000177583"/>
    </source>
</evidence>